<dbReference type="GO" id="GO:0006289">
    <property type="term" value="P:nucleotide-excision repair"/>
    <property type="evidence" value="ECO:0007669"/>
    <property type="project" value="UniProtKB-UniRule"/>
</dbReference>
<keyword evidence="5 7" id="KW-0234">DNA repair</keyword>
<dbReference type="GO" id="GO:0009432">
    <property type="term" value="P:SOS response"/>
    <property type="evidence" value="ECO:0007669"/>
    <property type="project" value="UniProtKB-UniRule"/>
</dbReference>
<dbReference type="InterPro" id="IPR010994">
    <property type="entry name" value="RuvA_2-like"/>
</dbReference>
<gene>
    <name evidence="7 11" type="primary">uvrC</name>
    <name evidence="11" type="ORF">DI628_06625</name>
</gene>
<evidence type="ECO:0000256" key="1">
    <source>
        <dbReference type="ARBA" id="ARBA00022490"/>
    </source>
</evidence>
<keyword evidence="4 7" id="KW-0267">Excision nuclease</keyword>
<dbReference type="NCBIfam" id="TIGR00194">
    <property type="entry name" value="uvrC"/>
    <property type="match status" value="1"/>
</dbReference>
<dbReference type="InterPro" id="IPR001162">
    <property type="entry name" value="UvrC_RNase_H_dom"/>
</dbReference>
<dbReference type="AlphaFoldDB" id="A0A6N4QZS3"/>
<dbReference type="InterPro" id="IPR047296">
    <property type="entry name" value="GIY-YIG_UvrC_Cho"/>
</dbReference>
<evidence type="ECO:0000256" key="2">
    <source>
        <dbReference type="ARBA" id="ARBA00022763"/>
    </source>
</evidence>
<keyword evidence="1 7" id="KW-0963">Cytoplasm</keyword>
<reference evidence="11 12" key="1">
    <citation type="journal article" date="2017" name="Nat. Commun.">
        <title>In situ click chemistry generation of cyclooxygenase-2 inhibitors.</title>
        <authorList>
            <person name="Bhardwaj A."/>
            <person name="Kaur J."/>
            <person name="Wuest M."/>
            <person name="Wuest F."/>
        </authorList>
    </citation>
    <scope>NUCLEOTIDE SEQUENCE [LARGE SCALE GENOMIC DNA]</scope>
    <source>
        <strain evidence="11">S2_018_000_R2_106</strain>
    </source>
</reference>
<dbReference type="GO" id="GO:0005737">
    <property type="term" value="C:cytoplasm"/>
    <property type="evidence" value="ECO:0007669"/>
    <property type="project" value="UniProtKB-SubCell"/>
</dbReference>
<feature type="domain" description="GIY-YIG" evidence="9">
    <location>
        <begin position="21"/>
        <end position="99"/>
    </location>
</feature>
<dbReference type="GO" id="GO:0003677">
    <property type="term" value="F:DNA binding"/>
    <property type="evidence" value="ECO:0007669"/>
    <property type="project" value="UniProtKB-UniRule"/>
</dbReference>
<dbReference type="InterPro" id="IPR036876">
    <property type="entry name" value="UVR_dom_sf"/>
</dbReference>
<sequence length="637" mass="70692">MSKDITDGIEVIKGRLANLPTSPGVYRMLNAKGDVLYVGKARNLKARLTSYTQPERMVVRIRKMVFETRDLVVVEVPTEAEALLLEANLIKSLKPRYNIIFRDDSSYVSVLITDEETPLIKSHRGARRTKGDYFGPYPSASAVYQTLDLMERAFRLRTCVETVFRNRTRPCLKYDIKRCSGPCVGKIDRQAYAATVAQAKKFLRGERGEVLKDMQRAMEKASAELEFEQAGVIRDRIKALSHVSGGSALSHALAEADVFAIVREGGRLGIQAFYYRNGQHVGNQMYYPKFDMGTREDSGEAEDELAEALRVFLALHYTQRAAVGQVVCNIAPADVETLSEALSVSSGRKVKIEVPRLGDKRAVVDHAIKNAMSALHRKNAENDGWATQMASFGEMLGLPRSLELLECYDISNISGRFPVASCVVAGREGMLRQRYRRYHIKTKNTPDDYAMLREVLTRRVEKGMKELTFDDEGRPVGLPDVLLVDGGKGQLNVLVDVVRTLGLLGQPECPALVGIAKGEERDKGLETIFQAKVDAHGEVTLEELPVTFNSALIFVLQRIRDEAHRFAITFHRESRGKALAVSRLDGIPGVGPTKKKALLLHFGSVEGVRGASLEALSHVSGIGEDLAQVIYDYFKTS</sequence>
<dbReference type="GO" id="GO:0009380">
    <property type="term" value="C:excinuclease repair complex"/>
    <property type="evidence" value="ECO:0007669"/>
    <property type="project" value="InterPro"/>
</dbReference>
<dbReference type="InterPro" id="IPR038476">
    <property type="entry name" value="UvrC_RNase_H_dom_sf"/>
</dbReference>
<dbReference type="InterPro" id="IPR041663">
    <property type="entry name" value="DisA/LigA_HHH"/>
</dbReference>
<dbReference type="CDD" id="cd10434">
    <property type="entry name" value="GIY-YIG_UvrC_Cho"/>
    <property type="match status" value="1"/>
</dbReference>
<feature type="domain" description="UVR" evidence="8">
    <location>
        <begin position="208"/>
        <end position="243"/>
    </location>
</feature>
<dbReference type="Pfam" id="PF12826">
    <property type="entry name" value="HHH_2"/>
    <property type="match status" value="1"/>
</dbReference>
<dbReference type="Pfam" id="PF01541">
    <property type="entry name" value="GIY-YIG"/>
    <property type="match status" value="1"/>
</dbReference>
<dbReference type="SUPFAM" id="SSF46600">
    <property type="entry name" value="C-terminal UvrC-binding domain of UvrB"/>
    <property type="match status" value="1"/>
</dbReference>
<evidence type="ECO:0000256" key="7">
    <source>
        <dbReference type="HAMAP-Rule" id="MF_00203"/>
    </source>
</evidence>
<dbReference type="InterPro" id="IPR050066">
    <property type="entry name" value="UvrABC_protein_C"/>
</dbReference>
<proteinExistence type="inferred from homology"/>
<comment type="caution">
    <text evidence="11">The sequence shown here is derived from an EMBL/GenBank/DDBJ whole genome shotgun (WGS) entry which is preliminary data.</text>
</comment>
<dbReference type="SMART" id="SM00278">
    <property type="entry name" value="HhH1"/>
    <property type="match status" value="2"/>
</dbReference>
<evidence type="ECO:0000256" key="4">
    <source>
        <dbReference type="ARBA" id="ARBA00022881"/>
    </source>
</evidence>
<evidence type="ECO:0000259" key="9">
    <source>
        <dbReference type="PROSITE" id="PS50164"/>
    </source>
</evidence>
<dbReference type="InterPro" id="IPR035901">
    <property type="entry name" value="GIY-YIG_endonuc_sf"/>
</dbReference>
<comment type="subunit">
    <text evidence="7">Interacts with UvrB in an incision complex.</text>
</comment>
<dbReference type="SUPFAM" id="SSF47781">
    <property type="entry name" value="RuvA domain 2-like"/>
    <property type="match status" value="1"/>
</dbReference>
<dbReference type="Gene3D" id="3.30.420.340">
    <property type="entry name" value="UvrC, RNAse H endonuclease domain"/>
    <property type="match status" value="1"/>
</dbReference>
<dbReference type="EMBL" id="VAFM01000002">
    <property type="protein sequence ID" value="TKW60572.1"/>
    <property type="molecule type" value="Genomic_DNA"/>
</dbReference>
<feature type="domain" description="UvrC family homology region profile" evidence="10">
    <location>
        <begin position="258"/>
        <end position="498"/>
    </location>
</feature>
<dbReference type="SMART" id="SM00465">
    <property type="entry name" value="GIYc"/>
    <property type="match status" value="1"/>
</dbReference>
<dbReference type="Gene3D" id="1.10.150.20">
    <property type="entry name" value="5' to 3' exonuclease, C-terminal subdomain"/>
    <property type="match status" value="1"/>
</dbReference>
<evidence type="ECO:0000256" key="3">
    <source>
        <dbReference type="ARBA" id="ARBA00022769"/>
    </source>
</evidence>
<dbReference type="PANTHER" id="PTHR30562">
    <property type="entry name" value="UVRC/OXIDOREDUCTASE"/>
    <property type="match status" value="1"/>
</dbReference>
<accession>A0A6N4QZS3</accession>
<protein>
    <recommendedName>
        <fullName evidence="7">UvrABC system protein C</fullName>
        <shortName evidence="7">Protein UvrC</shortName>
    </recommendedName>
    <alternativeName>
        <fullName evidence="7">Excinuclease ABC subunit C</fullName>
    </alternativeName>
</protein>
<dbReference type="FunFam" id="3.40.1440.10:FF:000001">
    <property type="entry name" value="UvrABC system protein C"/>
    <property type="match status" value="1"/>
</dbReference>
<dbReference type="Gene3D" id="4.10.860.10">
    <property type="entry name" value="UVR domain"/>
    <property type="match status" value="1"/>
</dbReference>
<evidence type="ECO:0000313" key="12">
    <source>
        <dbReference type="Proteomes" id="UP000320948"/>
    </source>
</evidence>
<evidence type="ECO:0000259" key="8">
    <source>
        <dbReference type="PROSITE" id="PS50151"/>
    </source>
</evidence>
<name>A0A6N4QZS3_BLAVI</name>
<keyword evidence="3 7" id="KW-0228">DNA excision</keyword>
<dbReference type="InterPro" id="IPR004791">
    <property type="entry name" value="UvrC"/>
</dbReference>
<dbReference type="InterPro" id="IPR003583">
    <property type="entry name" value="Hlx-hairpin-Hlx_DNA-bd_motif"/>
</dbReference>
<comment type="similarity">
    <text evidence="7">Belongs to the UvrC family.</text>
</comment>
<dbReference type="Pfam" id="PF02151">
    <property type="entry name" value="UVR"/>
    <property type="match status" value="1"/>
</dbReference>
<dbReference type="Pfam" id="PF08459">
    <property type="entry name" value="UvrC_RNaseH_dom"/>
    <property type="match status" value="1"/>
</dbReference>
<dbReference type="HAMAP" id="MF_00203">
    <property type="entry name" value="UvrC"/>
    <property type="match status" value="1"/>
</dbReference>
<organism evidence="11 12">
    <name type="scientific">Blastochloris viridis</name>
    <name type="common">Rhodopseudomonas viridis</name>
    <dbReference type="NCBI Taxonomy" id="1079"/>
    <lineage>
        <taxon>Bacteria</taxon>
        <taxon>Pseudomonadati</taxon>
        <taxon>Pseudomonadota</taxon>
        <taxon>Alphaproteobacteria</taxon>
        <taxon>Hyphomicrobiales</taxon>
        <taxon>Blastochloridaceae</taxon>
        <taxon>Blastochloris</taxon>
    </lineage>
</organism>
<evidence type="ECO:0000259" key="10">
    <source>
        <dbReference type="PROSITE" id="PS50165"/>
    </source>
</evidence>
<dbReference type="PROSITE" id="PS50164">
    <property type="entry name" value="GIY_YIG"/>
    <property type="match status" value="1"/>
</dbReference>
<comment type="function">
    <text evidence="7">The UvrABC repair system catalyzes the recognition and processing of DNA lesions. UvrC both incises the 5' and 3' sides of the lesion. The N-terminal half is responsible for the 3' incision and the C-terminal half is responsible for the 5' incision.</text>
</comment>
<dbReference type="GO" id="GO:0009381">
    <property type="term" value="F:excinuclease ABC activity"/>
    <property type="evidence" value="ECO:0007669"/>
    <property type="project" value="UniProtKB-UniRule"/>
</dbReference>
<dbReference type="PROSITE" id="PS50165">
    <property type="entry name" value="UVRC"/>
    <property type="match status" value="1"/>
</dbReference>
<dbReference type="Proteomes" id="UP000320948">
    <property type="component" value="Unassembled WGS sequence"/>
</dbReference>
<keyword evidence="6 7" id="KW-0742">SOS response</keyword>
<comment type="subcellular location">
    <subcellularLocation>
        <location evidence="7">Cytoplasm</location>
    </subcellularLocation>
</comment>
<dbReference type="PANTHER" id="PTHR30562:SF1">
    <property type="entry name" value="UVRABC SYSTEM PROTEIN C"/>
    <property type="match status" value="1"/>
</dbReference>
<keyword evidence="2 7" id="KW-0227">DNA damage</keyword>
<dbReference type="SUPFAM" id="SSF82771">
    <property type="entry name" value="GIY-YIG endonuclease"/>
    <property type="match status" value="1"/>
</dbReference>
<dbReference type="PROSITE" id="PS50151">
    <property type="entry name" value="UVR"/>
    <property type="match status" value="1"/>
</dbReference>
<evidence type="ECO:0000256" key="6">
    <source>
        <dbReference type="ARBA" id="ARBA00023236"/>
    </source>
</evidence>
<dbReference type="Gene3D" id="3.40.1440.10">
    <property type="entry name" value="GIY-YIG endonuclease"/>
    <property type="match status" value="1"/>
</dbReference>
<dbReference type="InterPro" id="IPR001943">
    <property type="entry name" value="UVR_dom"/>
</dbReference>
<evidence type="ECO:0000256" key="5">
    <source>
        <dbReference type="ARBA" id="ARBA00023204"/>
    </source>
</evidence>
<evidence type="ECO:0000313" key="11">
    <source>
        <dbReference type="EMBL" id="TKW60572.1"/>
    </source>
</evidence>
<dbReference type="Pfam" id="PF22920">
    <property type="entry name" value="UvrC_RNaseH"/>
    <property type="match status" value="1"/>
</dbReference>
<dbReference type="InterPro" id="IPR000305">
    <property type="entry name" value="GIY-YIG_endonuc"/>
</dbReference>